<evidence type="ECO:0000313" key="8">
    <source>
        <dbReference type="EMBL" id="SFT76635.1"/>
    </source>
</evidence>
<dbReference type="SUPFAM" id="SSF54534">
    <property type="entry name" value="FKBP-like"/>
    <property type="match status" value="1"/>
</dbReference>
<keyword evidence="5" id="KW-0697">Rotamase</keyword>
<evidence type="ECO:0000313" key="9">
    <source>
        <dbReference type="Proteomes" id="UP000182466"/>
    </source>
</evidence>
<feature type="signal peptide" evidence="6">
    <location>
        <begin position="1"/>
        <end position="34"/>
    </location>
</feature>
<organism evidence="8 9">
    <name type="scientific">Sedimentitalea nanhaiensis</name>
    <dbReference type="NCBI Taxonomy" id="999627"/>
    <lineage>
        <taxon>Bacteria</taxon>
        <taxon>Pseudomonadati</taxon>
        <taxon>Pseudomonadota</taxon>
        <taxon>Alphaproteobacteria</taxon>
        <taxon>Rhodobacterales</taxon>
        <taxon>Paracoccaceae</taxon>
        <taxon>Sedimentitalea</taxon>
    </lineage>
</organism>
<dbReference type="SUPFAM" id="SSF109998">
    <property type="entry name" value="Triger factor/SurA peptide-binding domain-like"/>
    <property type="match status" value="1"/>
</dbReference>
<evidence type="ECO:0000256" key="2">
    <source>
        <dbReference type="ARBA" id="ARBA00022729"/>
    </source>
</evidence>
<gene>
    <name evidence="8" type="ORF">SAMN05216236_10793</name>
</gene>
<protein>
    <recommendedName>
        <fullName evidence="1">Parvulin-like PPIase</fullName>
    </recommendedName>
    <alternativeName>
        <fullName evidence="3">Peptidyl-prolyl cis-trans isomerase plp</fullName>
    </alternativeName>
    <alternativeName>
        <fullName evidence="4">Rotamase plp</fullName>
    </alternativeName>
</protein>
<dbReference type="AlphaFoldDB" id="A0A1I7AP44"/>
<evidence type="ECO:0000256" key="3">
    <source>
        <dbReference type="ARBA" id="ARBA00030642"/>
    </source>
</evidence>
<dbReference type="EMBL" id="FPAW01000007">
    <property type="protein sequence ID" value="SFT76635.1"/>
    <property type="molecule type" value="Genomic_DNA"/>
</dbReference>
<dbReference type="STRING" id="999627.SAMN05216236_10793"/>
<dbReference type="OrthoDB" id="9791746at2"/>
<evidence type="ECO:0000259" key="7">
    <source>
        <dbReference type="PROSITE" id="PS50198"/>
    </source>
</evidence>
<keyword evidence="5" id="KW-0413">Isomerase</keyword>
<evidence type="ECO:0000256" key="4">
    <source>
        <dbReference type="ARBA" id="ARBA00031484"/>
    </source>
</evidence>
<evidence type="ECO:0000256" key="6">
    <source>
        <dbReference type="SAM" id="SignalP"/>
    </source>
</evidence>
<dbReference type="InterPro" id="IPR000297">
    <property type="entry name" value="PPIase_PpiC"/>
</dbReference>
<dbReference type="Proteomes" id="UP000182466">
    <property type="component" value="Unassembled WGS sequence"/>
</dbReference>
<evidence type="ECO:0000256" key="1">
    <source>
        <dbReference type="ARBA" id="ARBA00018370"/>
    </source>
</evidence>
<dbReference type="InterPro" id="IPR050280">
    <property type="entry name" value="OMP_Chaperone_SurA"/>
</dbReference>
<proteinExistence type="predicted"/>
<name>A0A1I7AP44_9RHOB</name>
<evidence type="ECO:0000256" key="5">
    <source>
        <dbReference type="PROSITE-ProRule" id="PRU00278"/>
    </source>
</evidence>
<dbReference type="eggNOG" id="COG0760">
    <property type="taxonomic scope" value="Bacteria"/>
</dbReference>
<dbReference type="Gene3D" id="1.10.4030.10">
    <property type="entry name" value="Porin chaperone SurA, peptide-binding domain"/>
    <property type="match status" value="1"/>
</dbReference>
<feature type="chain" id="PRO_5010289686" description="Parvulin-like PPIase" evidence="6">
    <location>
        <begin position="35"/>
        <end position="415"/>
    </location>
</feature>
<dbReference type="PROSITE" id="PS50198">
    <property type="entry name" value="PPIC_PPIASE_2"/>
    <property type="match status" value="1"/>
</dbReference>
<sequence length="415" mass="44772">MQLTQMPKIQTLMPALCGLALTLAIAPLATTATAQGLFSPVITVNEQVITRFELEQRAGLLQLLRAPGNPEALAREALIEDRLKLQAVKDAGIAITSEDIEAGLDELAGRTNLSTEEFIAAVEQGGVAVQTLRDFAEVNVAWRDLIRARFLAQSRPTDTEIDRAMGSQGGGSGVRVLLSEIIIPVTPQTTEQVDDLAQQIAQVKGYDAFSQAASQYSAAQTRANGGRMNWLDLNTLPPGLRPLILELTPGEVTDPIALPDAVALFQMRGIQESTLAAPKYAEIEYATYYIPGGRTPEALSTAARIAQEVDTCKDLYGLNKGQSPERLQVVTQKPGEIPRDIATELAKLDEYEVSTALTRSGGQTLVFLMLCGRTAQLNQDASREDVANALISQRLTAFAQSYLDQLRADAVIVAK</sequence>
<feature type="domain" description="PpiC" evidence="7">
    <location>
        <begin position="173"/>
        <end position="269"/>
    </location>
</feature>
<dbReference type="PANTHER" id="PTHR47637:SF1">
    <property type="entry name" value="CHAPERONE SURA"/>
    <property type="match status" value="1"/>
</dbReference>
<keyword evidence="2 6" id="KW-0732">Signal</keyword>
<dbReference type="Pfam" id="PF00639">
    <property type="entry name" value="Rotamase"/>
    <property type="match status" value="1"/>
</dbReference>
<accession>A0A1I7AP44</accession>
<dbReference type="GO" id="GO:0003755">
    <property type="term" value="F:peptidyl-prolyl cis-trans isomerase activity"/>
    <property type="evidence" value="ECO:0007669"/>
    <property type="project" value="UniProtKB-KW"/>
</dbReference>
<dbReference type="InterPro" id="IPR046357">
    <property type="entry name" value="PPIase_dom_sf"/>
</dbReference>
<reference evidence="8 9" key="1">
    <citation type="submission" date="2016-10" db="EMBL/GenBank/DDBJ databases">
        <authorList>
            <person name="de Groot N.N."/>
        </authorList>
    </citation>
    <scope>NUCLEOTIDE SEQUENCE [LARGE SCALE GENOMIC DNA]</scope>
    <source>
        <strain evidence="8 9">CGMCC 1.10959</strain>
    </source>
</reference>
<dbReference type="Gene3D" id="3.10.50.40">
    <property type="match status" value="1"/>
</dbReference>
<dbReference type="InterPro" id="IPR027304">
    <property type="entry name" value="Trigger_fact/SurA_dom_sf"/>
</dbReference>
<keyword evidence="9" id="KW-1185">Reference proteome</keyword>
<dbReference type="PANTHER" id="PTHR47637">
    <property type="entry name" value="CHAPERONE SURA"/>
    <property type="match status" value="1"/>
</dbReference>